<evidence type="ECO:0000313" key="2">
    <source>
        <dbReference type="Proteomes" id="UP001162992"/>
    </source>
</evidence>
<accession>A0ACC2AQP8</accession>
<reference evidence="2" key="1">
    <citation type="journal article" date="2024" name="Proc. Natl. Acad. Sci. U.S.A.">
        <title>Extraordinary preservation of gene collinearity over three hundred million years revealed in homosporous lycophytes.</title>
        <authorList>
            <person name="Li C."/>
            <person name="Wickell D."/>
            <person name="Kuo L.Y."/>
            <person name="Chen X."/>
            <person name="Nie B."/>
            <person name="Liao X."/>
            <person name="Peng D."/>
            <person name="Ji J."/>
            <person name="Jenkins J."/>
            <person name="Williams M."/>
            <person name="Shu S."/>
            <person name="Plott C."/>
            <person name="Barry K."/>
            <person name="Rajasekar S."/>
            <person name="Grimwood J."/>
            <person name="Han X."/>
            <person name="Sun S."/>
            <person name="Hou Z."/>
            <person name="He W."/>
            <person name="Dai G."/>
            <person name="Sun C."/>
            <person name="Schmutz J."/>
            <person name="Leebens-Mack J.H."/>
            <person name="Li F.W."/>
            <person name="Wang L."/>
        </authorList>
    </citation>
    <scope>NUCLEOTIDE SEQUENCE [LARGE SCALE GENOMIC DNA]</scope>
    <source>
        <strain evidence="2">cv. PW_Plant_1</strain>
    </source>
</reference>
<name>A0ACC2AQP8_DIPCM</name>
<gene>
    <name evidence="1" type="ORF">O6H91_20G041500</name>
</gene>
<proteinExistence type="predicted"/>
<dbReference type="EMBL" id="CM055111">
    <property type="protein sequence ID" value="KAJ7519497.1"/>
    <property type="molecule type" value="Genomic_DNA"/>
</dbReference>
<keyword evidence="2" id="KW-1185">Reference proteome</keyword>
<organism evidence="1 2">
    <name type="scientific">Diphasiastrum complanatum</name>
    <name type="common">Issler's clubmoss</name>
    <name type="synonym">Lycopodium complanatum</name>
    <dbReference type="NCBI Taxonomy" id="34168"/>
    <lineage>
        <taxon>Eukaryota</taxon>
        <taxon>Viridiplantae</taxon>
        <taxon>Streptophyta</taxon>
        <taxon>Embryophyta</taxon>
        <taxon>Tracheophyta</taxon>
        <taxon>Lycopodiopsida</taxon>
        <taxon>Lycopodiales</taxon>
        <taxon>Lycopodiaceae</taxon>
        <taxon>Lycopodioideae</taxon>
        <taxon>Diphasiastrum</taxon>
    </lineage>
</organism>
<dbReference type="Proteomes" id="UP001162992">
    <property type="component" value="Chromosome 20"/>
</dbReference>
<comment type="caution">
    <text evidence="1">The sequence shown here is derived from an EMBL/GenBank/DDBJ whole genome shotgun (WGS) entry which is preliminary data.</text>
</comment>
<sequence>MRKRVQRSRRRARARLASTVEGVKNPMTFQIVDEKREVVLPEAVIEKLLARDLAMGYFGLLPSDILRVIFSQLKCTDLCLLSMIVSDYNTHTISFLCFAVCSKILKDLHCAIYVRDTD</sequence>
<evidence type="ECO:0000313" key="1">
    <source>
        <dbReference type="EMBL" id="KAJ7519497.1"/>
    </source>
</evidence>
<protein>
    <submittedName>
        <fullName evidence="1">Uncharacterized protein</fullName>
    </submittedName>
</protein>